<dbReference type="CDD" id="cd06222">
    <property type="entry name" value="RNase_H_like"/>
    <property type="match status" value="1"/>
</dbReference>
<dbReference type="InterPro" id="IPR044730">
    <property type="entry name" value="RNase_H-like_dom_plant"/>
</dbReference>
<reference evidence="3 4" key="1">
    <citation type="journal article" date="2020" name="BMC Genomics">
        <title>Intraspecific diversification of the crop wild relative Brassica cretica Lam. using demographic model selection.</title>
        <authorList>
            <person name="Kioukis A."/>
            <person name="Michalopoulou V.A."/>
            <person name="Briers L."/>
            <person name="Pirintsos S."/>
            <person name="Studholme D.J."/>
            <person name="Pavlidis P."/>
            <person name="Sarris P.F."/>
        </authorList>
    </citation>
    <scope>NUCLEOTIDE SEQUENCE [LARGE SCALE GENOMIC DNA]</scope>
    <source>
        <strain evidence="4">cv. PFS-1207/04</strain>
    </source>
</reference>
<dbReference type="InterPro" id="IPR052929">
    <property type="entry name" value="RNase_H-like_EbsB-rel"/>
</dbReference>
<dbReference type="EMBL" id="QGKV02001507">
    <property type="protein sequence ID" value="KAF3527826.1"/>
    <property type="molecule type" value="Genomic_DNA"/>
</dbReference>
<comment type="caution">
    <text evidence="3">The sequence shown here is derived from an EMBL/GenBank/DDBJ whole genome shotgun (WGS) entry which is preliminary data.</text>
</comment>
<feature type="domain" description="RNase H type-1" evidence="2">
    <location>
        <begin position="45"/>
        <end position="167"/>
    </location>
</feature>
<protein>
    <recommendedName>
        <fullName evidence="2">RNase H type-1 domain-containing protein</fullName>
    </recommendedName>
</protein>
<dbReference type="PANTHER" id="PTHR47074:SF11">
    <property type="entry name" value="REVERSE TRANSCRIPTASE-LIKE PROTEIN"/>
    <property type="match status" value="1"/>
</dbReference>
<evidence type="ECO:0000313" key="3">
    <source>
        <dbReference type="EMBL" id="KAF3527826.1"/>
    </source>
</evidence>
<gene>
    <name evidence="3" type="ORF">DY000_02037319</name>
</gene>
<dbReference type="InterPro" id="IPR012337">
    <property type="entry name" value="RNaseH-like_sf"/>
</dbReference>
<feature type="region of interest" description="Disordered" evidence="1">
    <location>
        <begin position="15"/>
        <end position="37"/>
    </location>
</feature>
<accession>A0ABQ7B6R5</accession>
<dbReference type="Gene3D" id="3.30.420.10">
    <property type="entry name" value="Ribonuclease H-like superfamily/Ribonuclease H"/>
    <property type="match status" value="1"/>
</dbReference>
<dbReference type="InterPro" id="IPR002156">
    <property type="entry name" value="RNaseH_domain"/>
</dbReference>
<keyword evidence="4" id="KW-1185">Reference proteome</keyword>
<organism evidence="3 4">
    <name type="scientific">Brassica cretica</name>
    <name type="common">Mustard</name>
    <dbReference type="NCBI Taxonomy" id="69181"/>
    <lineage>
        <taxon>Eukaryota</taxon>
        <taxon>Viridiplantae</taxon>
        <taxon>Streptophyta</taxon>
        <taxon>Embryophyta</taxon>
        <taxon>Tracheophyta</taxon>
        <taxon>Spermatophyta</taxon>
        <taxon>Magnoliopsida</taxon>
        <taxon>eudicotyledons</taxon>
        <taxon>Gunneridae</taxon>
        <taxon>Pentapetalae</taxon>
        <taxon>rosids</taxon>
        <taxon>malvids</taxon>
        <taxon>Brassicales</taxon>
        <taxon>Brassicaceae</taxon>
        <taxon>Brassiceae</taxon>
        <taxon>Brassica</taxon>
    </lineage>
</organism>
<evidence type="ECO:0000313" key="4">
    <source>
        <dbReference type="Proteomes" id="UP000266723"/>
    </source>
</evidence>
<proteinExistence type="predicted"/>
<sequence>MFSHKLVKIVYNQRLEQQSEHPTGRPKATPPHAQPIDNNATVVRSDAAWAGQRNTAGLGWTILESRQNKDFQLSMDFGASSLMAEALAHEALALREELLSCRRLELKLVRFESDSAQLIKAITSKIGFSEIYSVVSDILELANVFEDVSFVWISRERNNHADSLAKGALNVPELLVGFGAVNAPN</sequence>
<dbReference type="PANTHER" id="PTHR47074">
    <property type="entry name" value="BNAC02G40300D PROTEIN"/>
    <property type="match status" value="1"/>
</dbReference>
<dbReference type="Pfam" id="PF13456">
    <property type="entry name" value="RVT_3"/>
    <property type="match status" value="1"/>
</dbReference>
<dbReference type="SUPFAM" id="SSF53098">
    <property type="entry name" value="Ribonuclease H-like"/>
    <property type="match status" value="1"/>
</dbReference>
<dbReference type="Proteomes" id="UP000266723">
    <property type="component" value="Unassembled WGS sequence"/>
</dbReference>
<evidence type="ECO:0000256" key="1">
    <source>
        <dbReference type="SAM" id="MobiDB-lite"/>
    </source>
</evidence>
<name>A0ABQ7B6R5_BRACR</name>
<dbReference type="InterPro" id="IPR036397">
    <property type="entry name" value="RNaseH_sf"/>
</dbReference>
<evidence type="ECO:0000259" key="2">
    <source>
        <dbReference type="Pfam" id="PF13456"/>
    </source>
</evidence>